<evidence type="ECO:0000256" key="4">
    <source>
        <dbReference type="ARBA" id="ARBA00022692"/>
    </source>
</evidence>
<feature type="transmembrane region" description="Helical" evidence="11">
    <location>
        <begin position="133"/>
        <end position="159"/>
    </location>
</feature>
<dbReference type="PANTHER" id="PTHR22777:SF32">
    <property type="entry name" value="UPF0053 INNER MEMBRANE PROTEIN YFJD"/>
    <property type="match status" value="1"/>
</dbReference>
<evidence type="ECO:0000256" key="3">
    <source>
        <dbReference type="ARBA" id="ARBA00022475"/>
    </source>
</evidence>
<dbReference type="SMART" id="SM01091">
    <property type="entry name" value="CorC_HlyC"/>
    <property type="match status" value="1"/>
</dbReference>
<dbReference type="PROSITE" id="PS51371">
    <property type="entry name" value="CBS"/>
    <property type="match status" value="2"/>
</dbReference>
<name>A0ABS8L2G0_9HYPH</name>
<comment type="caution">
    <text evidence="14">The sequence shown here is derived from an EMBL/GenBank/DDBJ whole genome shotgun (WGS) entry which is preliminary data.</text>
</comment>
<evidence type="ECO:0000313" key="14">
    <source>
        <dbReference type="EMBL" id="MCC8432535.1"/>
    </source>
</evidence>
<dbReference type="InterPro" id="IPR002550">
    <property type="entry name" value="CNNM"/>
</dbReference>
<keyword evidence="8 10" id="KW-0472">Membrane</keyword>
<evidence type="ECO:0000256" key="8">
    <source>
        <dbReference type="ARBA" id="ARBA00023136"/>
    </source>
</evidence>
<keyword evidence="4 10" id="KW-0812">Transmembrane</keyword>
<evidence type="ECO:0000259" key="13">
    <source>
        <dbReference type="PROSITE" id="PS51846"/>
    </source>
</evidence>
<dbReference type="SUPFAM" id="SSF56176">
    <property type="entry name" value="FAD-binding/transporter-associated domain-like"/>
    <property type="match status" value="1"/>
</dbReference>
<evidence type="ECO:0000256" key="10">
    <source>
        <dbReference type="PROSITE-ProRule" id="PRU01193"/>
    </source>
</evidence>
<dbReference type="InterPro" id="IPR000644">
    <property type="entry name" value="CBS_dom"/>
</dbReference>
<dbReference type="PANTHER" id="PTHR22777">
    <property type="entry name" value="HEMOLYSIN-RELATED"/>
    <property type="match status" value="1"/>
</dbReference>
<keyword evidence="15" id="KW-1185">Reference proteome</keyword>
<comment type="similarity">
    <text evidence="2">Belongs to the UPF0053 family. Hemolysin C subfamily.</text>
</comment>
<dbReference type="SUPFAM" id="SSF54631">
    <property type="entry name" value="CBS-domain pair"/>
    <property type="match status" value="1"/>
</dbReference>
<evidence type="ECO:0000256" key="1">
    <source>
        <dbReference type="ARBA" id="ARBA00004651"/>
    </source>
</evidence>
<keyword evidence="7 9" id="KW-0129">CBS domain</keyword>
<dbReference type="InterPro" id="IPR046342">
    <property type="entry name" value="CBS_dom_sf"/>
</dbReference>
<dbReference type="InterPro" id="IPR016169">
    <property type="entry name" value="FAD-bd_PCMH_sub2"/>
</dbReference>
<dbReference type="Pfam" id="PF00571">
    <property type="entry name" value="CBS"/>
    <property type="match status" value="2"/>
</dbReference>
<dbReference type="InterPro" id="IPR044751">
    <property type="entry name" value="Ion_transp-like_CBS"/>
</dbReference>
<dbReference type="Gene3D" id="3.30.465.10">
    <property type="match status" value="1"/>
</dbReference>
<evidence type="ECO:0000256" key="2">
    <source>
        <dbReference type="ARBA" id="ARBA00006446"/>
    </source>
</evidence>
<keyword evidence="3" id="KW-1003">Cell membrane</keyword>
<evidence type="ECO:0000256" key="11">
    <source>
        <dbReference type="SAM" id="Phobius"/>
    </source>
</evidence>
<keyword evidence="5" id="KW-0677">Repeat</keyword>
<protein>
    <submittedName>
        <fullName evidence="14">HlyC/CorC family transporter</fullName>
    </submittedName>
</protein>
<dbReference type="RefSeq" id="WP_230553954.1">
    <property type="nucleotide sequence ID" value="NZ_JAJISD010000015.1"/>
</dbReference>
<dbReference type="Proteomes" id="UP001198862">
    <property type="component" value="Unassembled WGS sequence"/>
</dbReference>
<dbReference type="Gene3D" id="3.10.580.10">
    <property type="entry name" value="CBS-domain"/>
    <property type="match status" value="1"/>
</dbReference>
<feature type="domain" description="CBS" evidence="12">
    <location>
        <begin position="217"/>
        <end position="279"/>
    </location>
</feature>
<evidence type="ECO:0000256" key="5">
    <source>
        <dbReference type="ARBA" id="ARBA00022737"/>
    </source>
</evidence>
<organism evidence="14 15">
    <name type="scientific">Reyranella aquatilis</name>
    <dbReference type="NCBI Taxonomy" id="2035356"/>
    <lineage>
        <taxon>Bacteria</taxon>
        <taxon>Pseudomonadati</taxon>
        <taxon>Pseudomonadota</taxon>
        <taxon>Alphaproteobacteria</taxon>
        <taxon>Hyphomicrobiales</taxon>
        <taxon>Reyranellaceae</taxon>
        <taxon>Reyranella</taxon>
    </lineage>
</organism>
<evidence type="ECO:0000256" key="6">
    <source>
        <dbReference type="ARBA" id="ARBA00022989"/>
    </source>
</evidence>
<evidence type="ECO:0000313" key="15">
    <source>
        <dbReference type="Proteomes" id="UP001198862"/>
    </source>
</evidence>
<keyword evidence="6 10" id="KW-1133">Transmembrane helix</keyword>
<dbReference type="Pfam" id="PF01595">
    <property type="entry name" value="CNNM"/>
    <property type="match status" value="1"/>
</dbReference>
<feature type="transmembrane region" description="Helical" evidence="11">
    <location>
        <begin position="89"/>
        <end position="113"/>
    </location>
</feature>
<sequence length="434" mass="46986">MDAELHFDIPLSFAIPLVVVCLLLAAYLSAAETAITGASRPRMHRLAQQGHPRAAIVNALLDRKDEAVSAVLLGNNVVNIFSASLSTAVLTALFGAAGVVYATLAIGVLIVIFAEVMPKTWALLRADRVALALAPSIMVTLTILGPLARGVAWISRFFLRLMNVRTDRTPDAEEQSDALRGAIELHGEGQEGDSAPAEKAMLRSVLDLGDRTVGDVMTHRGNVVLIDADQTTDAIVTQMLAAPYTRIPLYRGEADNVVGVVHAKDLFRAVKAAGDPAAVKIDAIMTAPWFIPESTVLFDQLEAFRARHEHFAIVVDEYGALRGIVTLEDIIEEIVGDIEDEHDAIRRGVARRDDGSMVCQGDVPIRDLNREFGWGLPEGVATTIAGLVLHEARRIPEVGQVYAFYGFRFEILKREGTRIAELRIVPPAAIQAGN</sequence>
<comment type="subcellular location">
    <subcellularLocation>
        <location evidence="1">Cell membrane</location>
        <topology evidence="1">Multi-pass membrane protein</topology>
    </subcellularLocation>
</comment>
<dbReference type="EMBL" id="JAJISD010000015">
    <property type="protein sequence ID" value="MCC8432535.1"/>
    <property type="molecule type" value="Genomic_DNA"/>
</dbReference>
<dbReference type="InterPro" id="IPR036318">
    <property type="entry name" value="FAD-bd_PCMH-like_sf"/>
</dbReference>
<evidence type="ECO:0000256" key="9">
    <source>
        <dbReference type="PROSITE-ProRule" id="PRU00703"/>
    </source>
</evidence>
<evidence type="ECO:0000256" key="7">
    <source>
        <dbReference type="ARBA" id="ARBA00023122"/>
    </source>
</evidence>
<accession>A0ABS8L2G0</accession>
<feature type="domain" description="CNNM transmembrane" evidence="13">
    <location>
        <begin position="7"/>
        <end position="198"/>
    </location>
</feature>
<feature type="transmembrane region" description="Helical" evidence="11">
    <location>
        <begin position="12"/>
        <end position="35"/>
    </location>
</feature>
<dbReference type="InterPro" id="IPR005170">
    <property type="entry name" value="Transptr-assoc_dom"/>
</dbReference>
<proteinExistence type="inferred from homology"/>
<dbReference type="CDD" id="cd04590">
    <property type="entry name" value="CBS_pair_CorC_HlyC_assoc"/>
    <property type="match status" value="1"/>
</dbReference>
<dbReference type="Pfam" id="PF03471">
    <property type="entry name" value="CorC_HlyC"/>
    <property type="match status" value="1"/>
</dbReference>
<reference evidence="14 15" key="1">
    <citation type="submission" date="2021-11" db="EMBL/GenBank/DDBJ databases">
        <authorList>
            <person name="Lee D.-H."/>
            <person name="Kim S.-B."/>
        </authorList>
    </citation>
    <scope>NUCLEOTIDE SEQUENCE [LARGE SCALE GENOMIC DNA]</scope>
    <source>
        <strain evidence="14 15">KCTC 52223</strain>
    </source>
</reference>
<gene>
    <name evidence="14" type="ORF">LJ725_26495</name>
</gene>
<dbReference type="PROSITE" id="PS51846">
    <property type="entry name" value="CNNM"/>
    <property type="match status" value="1"/>
</dbReference>
<feature type="domain" description="CBS" evidence="12">
    <location>
        <begin position="284"/>
        <end position="341"/>
    </location>
</feature>
<evidence type="ECO:0000259" key="12">
    <source>
        <dbReference type="PROSITE" id="PS51371"/>
    </source>
</evidence>